<evidence type="ECO:0000313" key="6">
    <source>
        <dbReference type="EMBL" id="KDR07464.1"/>
    </source>
</evidence>
<feature type="transmembrane region" description="Helical" evidence="5">
    <location>
        <begin position="20"/>
        <end position="45"/>
    </location>
</feature>
<evidence type="ECO:0000256" key="2">
    <source>
        <dbReference type="ARBA" id="ARBA00022692"/>
    </source>
</evidence>
<name>A0A067QR52_ZOONE</name>
<dbReference type="eggNOG" id="ENOG502RZHR">
    <property type="taxonomic scope" value="Eukaryota"/>
</dbReference>
<dbReference type="OrthoDB" id="5917530at2759"/>
<sequence length="245" mass="27758">MGSKREKSQSRKLIVERRMLFSCTVMIGLCVILWIVAISTDWWFIISGGPNGIYVNETKRLFRHSHSGIWRICRTSYGPVTPGTGPAREKYFCRIHAMFPNDTVIRTDPSIDKTIVNYNRSEASFSIISLVLMIMGLTFSTYTFRNPRYMFKRLAGVLHFISGGSVLAVIEVLINSITYEQNHLPFTFPPGATYSYGFSIVLAWLVFVMLLVSGCVFLIYSRKRKGSKAPNDEIAMADEPTIIGR</sequence>
<dbReference type="Gene3D" id="1.20.140.150">
    <property type="match status" value="1"/>
</dbReference>
<dbReference type="FunFam" id="1.20.140.150:FF:000054">
    <property type="entry name" value="Protein CBG14510"/>
    <property type="match status" value="1"/>
</dbReference>
<accession>A0A067QR52</accession>
<evidence type="ECO:0000256" key="1">
    <source>
        <dbReference type="ARBA" id="ARBA00004141"/>
    </source>
</evidence>
<evidence type="ECO:0000256" key="3">
    <source>
        <dbReference type="ARBA" id="ARBA00022989"/>
    </source>
</evidence>
<organism evidence="6 7">
    <name type="scientific">Zootermopsis nevadensis</name>
    <name type="common">Dampwood termite</name>
    <dbReference type="NCBI Taxonomy" id="136037"/>
    <lineage>
        <taxon>Eukaryota</taxon>
        <taxon>Metazoa</taxon>
        <taxon>Ecdysozoa</taxon>
        <taxon>Arthropoda</taxon>
        <taxon>Hexapoda</taxon>
        <taxon>Insecta</taxon>
        <taxon>Pterygota</taxon>
        <taxon>Neoptera</taxon>
        <taxon>Polyneoptera</taxon>
        <taxon>Dictyoptera</taxon>
        <taxon>Blattodea</taxon>
        <taxon>Blattoidea</taxon>
        <taxon>Termitoidae</taxon>
        <taxon>Termopsidae</taxon>
        <taxon>Zootermopsis</taxon>
    </lineage>
</organism>
<dbReference type="PANTHER" id="PTHR10671">
    <property type="entry name" value="EPITHELIAL MEMBRANE PROTEIN-RELATED"/>
    <property type="match status" value="1"/>
</dbReference>
<dbReference type="InterPro" id="IPR004031">
    <property type="entry name" value="PMP22/EMP/MP20/Claudin"/>
</dbReference>
<feature type="transmembrane region" description="Helical" evidence="5">
    <location>
        <begin position="194"/>
        <end position="220"/>
    </location>
</feature>
<dbReference type="AlphaFoldDB" id="A0A067QR52"/>
<keyword evidence="2 5" id="KW-0812">Transmembrane</keyword>
<feature type="transmembrane region" description="Helical" evidence="5">
    <location>
        <begin position="123"/>
        <end position="142"/>
    </location>
</feature>
<evidence type="ECO:0000313" key="7">
    <source>
        <dbReference type="Proteomes" id="UP000027135"/>
    </source>
</evidence>
<dbReference type="Proteomes" id="UP000027135">
    <property type="component" value="Unassembled WGS sequence"/>
</dbReference>
<dbReference type="Pfam" id="PF13903">
    <property type="entry name" value="Claudin_2"/>
    <property type="match status" value="1"/>
</dbReference>
<dbReference type="InterPro" id="IPR050579">
    <property type="entry name" value="PMP-22/EMP/MP20-like"/>
</dbReference>
<evidence type="ECO:0000256" key="5">
    <source>
        <dbReference type="SAM" id="Phobius"/>
    </source>
</evidence>
<gene>
    <name evidence="6" type="ORF">L798_03083</name>
</gene>
<proteinExistence type="predicted"/>
<dbReference type="EMBL" id="KK853462">
    <property type="protein sequence ID" value="KDR07464.1"/>
    <property type="molecule type" value="Genomic_DNA"/>
</dbReference>
<dbReference type="InParanoid" id="A0A067QR52"/>
<protein>
    <submittedName>
        <fullName evidence="6">Voltage-dependent calcium channel gamma-1 subunit</fullName>
    </submittedName>
</protein>
<feature type="transmembrane region" description="Helical" evidence="5">
    <location>
        <begin position="154"/>
        <end position="174"/>
    </location>
</feature>
<dbReference type="OMA" id="FYHHRYM"/>
<comment type="subcellular location">
    <subcellularLocation>
        <location evidence="1">Membrane</location>
        <topology evidence="1">Multi-pass membrane protein</topology>
    </subcellularLocation>
</comment>
<keyword evidence="4 5" id="KW-0472">Membrane</keyword>
<dbReference type="GO" id="GO:0005886">
    <property type="term" value="C:plasma membrane"/>
    <property type="evidence" value="ECO:0007669"/>
    <property type="project" value="TreeGrafter"/>
</dbReference>
<evidence type="ECO:0000256" key="4">
    <source>
        <dbReference type="ARBA" id="ARBA00023136"/>
    </source>
</evidence>
<keyword evidence="7" id="KW-1185">Reference proteome</keyword>
<keyword evidence="3 5" id="KW-1133">Transmembrane helix</keyword>
<dbReference type="PANTHER" id="PTHR10671:SF110">
    <property type="entry name" value="FI18012P1"/>
    <property type="match status" value="1"/>
</dbReference>
<dbReference type="FunCoup" id="A0A067QR52">
    <property type="interactions" value="80"/>
</dbReference>
<reference evidence="6 7" key="1">
    <citation type="journal article" date="2014" name="Nat. Commun.">
        <title>Molecular traces of alternative social organization in a termite genome.</title>
        <authorList>
            <person name="Terrapon N."/>
            <person name="Li C."/>
            <person name="Robertson H.M."/>
            <person name="Ji L."/>
            <person name="Meng X."/>
            <person name="Booth W."/>
            <person name="Chen Z."/>
            <person name="Childers C.P."/>
            <person name="Glastad K.M."/>
            <person name="Gokhale K."/>
            <person name="Gowin J."/>
            <person name="Gronenberg W."/>
            <person name="Hermansen R.A."/>
            <person name="Hu H."/>
            <person name="Hunt B.G."/>
            <person name="Huylmans A.K."/>
            <person name="Khalil S.M."/>
            <person name="Mitchell R.D."/>
            <person name="Munoz-Torres M.C."/>
            <person name="Mustard J.A."/>
            <person name="Pan H."/>
            <person name="Reese J.T."/>
            <person name="Scharf M.E."/>
            <person name="Sun F."/>
            <person name="Vogel H."/>
            <person name="Xiao J."/>
            <person name="Yang W."/>
            <person name="Yang Z."/>
            <person name="Yang Z."/>
            <person name="Zhou J."/>
            <person name="Zhu J."/>
            <person name="Brent C.S."/>
            <person name="Elsik C.G."/>
            <person name="Goodisman M.A."/>
            <person name="Liberles D.A."/>
            <person name="Roe R.M."/>
            <person name="Vargo E.L."/>
            <person name="Vilcinskas A."/>
            <person name="Wang J."/>
            <person name="Bornberg-Bauer E."/>
            <person name="Korb J."/>
            <person name="Zhang G."/>
            <person name="Liebig J."/>
        </authorList>
    </citation>
    <scope>NUCLEOTIDE SEQUENCE [LARGE SCALE GENOMIC DNA]</scope>
    <source>
        <tissue evidence="6">Whole organism</tissue>
    </source>
</reference>